<feature type="transmembrane region" description="Helical" evidence="1">
    <location>
        <begin position="214"/>
        <end position="234"/>
    </location>
</feature>
<feature type="transmembrane region" description="Helical" evidence="1">
    <location>
        <begin position="122"/>
        <end position="140"/>
    </location>
</feature>
<keyword evidence="1" id="KW-1133">Transmembrane helix</keyword>
<evidence type="ECO:0000313" key="3">
    <source>
        <dbReference type="Proteomes" id="UP000032160"/>
    </source>
</evidence>
<keyword evidence="1" id="KW-0472">Membrane</keyword>
<dbReference type="Proteomes" id="UP000032160">
    <property type="component" value="Chromosome I"/>
</dbReference>
<sequence length="356" mass="36922">MALQLVEVTADHGHVDTLVALGEHKGAIDVYADERSDMDRCLVRIVISTKRVQELLDGIQAAIGAQADWRAVVLPIQASVPSPGPSVKAVSDDEPRKFSFASITVSREAIWNEINKGARLDLNFIILSVLSTITAAIGLLTDNVAVVIGAMVIAPLLGPNLAFAFGTALGDRGLMVRAFGTNVLGIAISLALSYAIGALWTGPLDSPELVSRTVVGYESIALALAAGAAAVLSLTTGLSSTLVGVMVAVALLPPAATLGIMLGAGNYFAAGSAALLLAVNIVCVNLVAQLVFVVKGIGPRTWAQKQASRPARYINAISWFVLLMGLITGIWYAQQSGGVAPNQGFEAPSTDNLTGN</sequence>
<dbReference type="PATRIC" id="fig|1458461.3.peg.491"/>
<keyword evidence="3" id="KW-1185">Reference proteome</keyword>
<evidence type="ECO:0008006" key="4">
    <source>
        <dbReference type="Google" id="ProtNLM"/>
    </source>
</evidence>
<dbReference type="PANTHER" id="PTHR20992">
    <property type="entry name" value="AT15442P-RELATED"/>
    <property type="match status" value="1"/>
</dbReference>
<feature type="transmembrane region" description="Helical" evidence="1">
    <location>
        <begin position="241"/>
        <end position="262"/>
    </location>
</feature>
<proteinExistence type="predicted"/>
<dbReference type="KEGG" id="pect:BN1012_Phect492"/>
<evidence type="ECO:0000256" key="1">
    <source>
        <dbReference type="SAM" id="Phobius"/>
    </source>
</evidence>
<dbReference type="Pfam" id="PF04087">
    <property type="entry name" value="DUF389"/>
    <property type="match status" value="1"/>
</dbReference>
<reference evidence="2 3" key="1">
    <citation type="journal article" date="2014" name="Front. Genet.">
        <title>Genome and metabolic network of "Candidatus Phaeomarinobacter ectocarpi" Ec32, a new candidate genus of Alphaproteobacteria frequently associated with brown algae.</title>
        <authorList>
            <person name="Dittami S.M."/>
            <person name="Barbeyron T."/>
            <person name="Boyen C."/>
            <person name="Cambefort J."/>
            <person name="Collet G."/>
            <person name="Delage L."/>
            <person name="Gobet A."/>
            <person name="Groisillier A."/>
            <person name="Leblanc C."/>
            <person name="Michel G."/>
            <person name="Scornet D."/>
            <person name="Siegel A."/>
            <person name="Tapia J.E."/>
            <person name="Tonon T."/>
        </authorList>
    </citation>
    <scope>NUCLEOTIDE SEQUENCE [LARGE SCALE GENOMIC DNA]</scope>
    <source>
        <strain evidence="2 3">Ec32</strain>
    </source>
</reference>
<keyword evidence="1" id="KW-0812">Transmembrane</keyword>
<evidence type="ECO:0000313" key="2">
    <source>
        <dbReference type="EMBL" id="CDO58706.1"/>
    </source>
</evidence>
<dbReference type="NCBIfam" id="TIGR00341">
    <property type="entry name" value="TIGR00341 family protein"/>
    <property type="match status" value="1"/>
</dbReference>
<accession>X5MLU9</accession>
<feature type="transmembrane region" description="Helical" evidence="1">
    <location>
        <begin position="181"/>
        <end position="202"/>
    </location>
</feature>
<dbReference type="RefSeq" id="WP_063958501.1">
    <property type="nucleotide sequence ID" value="NZ_HG966617.1"/>
</dbReference>
<feature type="transmembrane region" description="Helical" evidence="1">
    <location>
        <begin position="146"/>
        <end position="169"/>
    </location>
</feature>
<dbReference type="HOGENOM" id="CLU_050976_0_0_5"/>
<dbReference type="EMBL" id="HG966617">
    <property type="protein sequence ID" value="CDO58706.1"/>
    <property type="molecule type" value="Genomic_DNA"/>
</dbReference>
<dbReference type="PANTHER" id="PTHR20992:SF9">
    <property type="entry name" value="AT15442P-RELATED"/>
    <property type="match status" value="1"/>
</dbReference>
<feature type="transmembrane region" description="Helical" evidence="1">
    <location>
        <begin position="268"/>
        <end position="292"/>
    </location>
</feature>
<protein>
    <recommendedName>
        <fullName evidence="4">TIGR00341 family protein</fullName>
    </recommendedName>
</protein>
<name>X5MLU9_9HYPH</name>
<gene>
    <name evidence="2" type="ORF">BN1012_Phect492</name>
</gene>
<dbReference type="InterPro" id="IPR005240">
    <property type="entry name" value="DUF389"/>
</dbReference>
<dbReference type="STRING" id="1458461.BN1012_Phect492"/>
<organism evidence="2 3">
    <name type="scientific">Candidatus Phaeomarinibacter ectocarpi</name>
    <dbReference type="NCBI Taxonomy" id="1458461"/>
    <lineage>
        <taxon>Bacteria</taxon>
        <taxon>Pseudomonadati</taxon>
        <taxon>Pseudomonadota</taxon>
        <taxon>Alphaproteobacteria</taxon>
        <taxon>Hyphomicrobiales</taxon>
        <taxon>Parvibaculaceae</taxon>
        <taxon>Candidatus Phaeomarinibacter</taxon>
    </lineage>
</organism>
<dbReference type="AlphaFoldDB" id="X5MLU9"/>
<feature type="transmembrane region" description="Helical" evidence="1">
    <location>
        <begin position="313"/>
        <end position="333"/>
    </location>
</feature>